<keyword evidence="2" id="KW-0812">Transmembrane</keyword>
<evidence type="ECO:0000256" key="2">
    <source>
        <dbReference type="SAM" id="Phobius"/>
    </source>
</evidence>
<dbReference type="Proteomes" id="UP001501057">
    <property type="component" value="Unassembled WGS sequence"/>
</dbReference>
<keyword evidence="5" id="KW-1185">Reference proteome</keyword>
<reference evidence="4 5" key="1">
    <citation type="journal article" date="2019" name="Int. J. Syst. Evol. Microbiol.">
        <title>The Global Catalogue of Microorganisms (GCM) 10K type strain sequencing project: providing services to taxonomists for standard genome sequencing and annotation.</title>
        <authorList>
            <consortium name="The Broad Institute Genomics Platform"/>
            <consortium name="The Broad Institute Genome Sequencing Center for Infectious Disease"/>
            <person name="Wu L."/>
            <person name="Ma J."/>
        </authorList>
    </citation>
    <scope>NUCLEOTIDE SEQUENCE [LARGE SCALE GENOMIC DNA]</scope>
    <source>
        <strain evidence="4 5">JCM 13518</strain>
    </source>
</reference>
<organism evidence="4 5">
    <name type="scientific">Aeromicrobium alkaliterrae</name>
    <dbReference type="NCBI Taxonomy" id="302168"/>
    <lineage>
        <taxon>Bacteria</taxon>
        <taxon>Bacillati</taxon>
        <taxon>Actinomycetota</taxon>
        <taxon>Actinomycetes</taxon>
        <taxon>Propionibacteriales</taxon>
        <taxon>Nocardioidaceae</taxon>
        <taxon>Aeromicrobium</taxon>
    </lineage>
</organism>
<feature type="transmembrane region" description="Helical" evidence="2">
    <location>
        <begin position="59"/>
        <end position="85"/>
    </location>
</feature>
<comment type="caution">
    <text evidence="4">The sequence shown here is derived from an EMBL/GenBank/DDBJ whole genome shotgun (WGS) entry which is preliminary data.</text>
</comment>
<evidence type="ECO:0000313" key="5">
    <source>
        <dbReference type="Proteomes" id="UP001501057"/>
    </source>
</evidence>
<feature type="region of interest" description="Disordered" evidence="1">
    <location>
        <begin position="208"/>
        <end position="232"/>
    </location>
</feature>
<name>A0ABN2KCT2_9ACTN</name>
<dbReference type="Pfam" id="PF14237">
    <property type="entry name" value="GYF_2"/>
    <property type="match status" value="1"/>
</dbReference>
<feature type="region of interest" description="Disordered" evidence="1">
    <location>
        <begin position="160"/>
        <end position="181"/>
    </location>
</feature>
<evidence type="ECO:0000313" key="4">
    <source>
        <dbReference type="EMBL" id="GAA1753125.1"/>
    </source>
</evidence>
<keyword evidence="2" id="KW-0472">Membrane</keyword>
<evidence type="ECO:0000256" key="1">
    <source>
        <dbReference type="SAM" id="MobiDB-lite"/>
    </source>
</evidence>
<dbReference type="RefSeq" id="WP_344204124.1">
    <property type="nucleotide sequence ID" value="NZ_BAAAME010000010.1"/>
</dbReference>
<feature type="domain" description="GYF" evidence="3">
    <location>
        <begin position="182"/>
        <end position="230"/>
    </location>
</feature>
<feature type="compositionally biased region" description="Low complexity" evidence="1">
    <location>
        <begin position="160"/>
        <end position="169"/>
    </location>
</feature>
<dbReference type="InterPro" id="IPR025640">
    <property type="entry name" value="GYF_2"/>
</dbReference>
<gene>
    <name evidence="4" type="ORF">GCM10009710_36020</name>
</gene>
<feature type="transmembrane region" description="Helical" evidence="2">
    <location>
        <begin position="18"/>
        <end position="39"/>
    </location>
</feature>
<feature type="transmembrane region" description="Helical" evidence="2">
    <location>
        <begin position="135"/>
        <end position="155"/>
    </location>
</feature>
<dbReference type="EMBL" id="BAAAME010000010">
    <property type="protein sequence ID" value="GAA1753125.1"/>
    <property type="molecule type" value="Genomic_DNA"/>
</dbReference>
<keyword evidence="2" id="KW-1133">Transmembrane helix</keyword>
<accession>A0ABN2KCT2</accession>
<feature type="transmembrane region" description="Helical" evidence="2">
    <location>
        <begin position="92"/>
        <end position="115"/>
    </location>
</feature>
<sequence length="232" mass="24872">MDIPGERHGSDRGGVRRWAALVALPVGAYASAVAVRRVVDLDGAWRLIDPSGPLDPVISWGQLLGLVAPGLGALLFLAALLALGVHRRWSAVTFAVVAVTDLLAWIAYLTLLLVAERRFGGVVETYWTSEGRWPYDAVTMTALPLLALVLAVASLRRGATSPTPTAQETTEPEPAPASDSPWFVQIGGTEYGPYRWAQVQEFAREGRVRGETAVRPADGPWRSASGVPDLIP</sequence>
<proteinExistence type="predicted"/>
<evidence type="ECO:0000259" key="3">
    <source>
        <dbReference type="Pfam" id="PF14237"/>
    </source>
</evidence>
<protein>
    <recommendedName>
        <fullName evidence="3">GYF domain-containing protein</fullName>
    </recommendedName>
</protein>